<feature type="compositionally biased region" description="Pro residues" evidence="1">
    <location>
        <begin position="102"/>
        <end position="125"/>
    </location>
</feature>
<organism evidence="3 4">
    <name type="scientific">Leptothoe kymatousa TAU-MAC 1615</name>
    <dbReference type="NCBI Taxonomy" id="2364775"/>
    <lineage>
        <taxon>Bacteria</taxon>
        <taxon>Bacillati</taxon>
        <taxon>Cyanobacteriota</taxon>
        <taxon>Cyanophyceae</taxon>
        <taxon>Nodosilineales</taxon>
        <taxon>Cymatolegaceae</taxon>
        <taxon>Leptothoe</taxon>
        <taxon>Leptothoe kymatousa</taxon>
    </lineage>
</organism>
<gene>
    <name evidence="3" type="ORF">IXB28_01640</name>
</gene>
<keyword evidence="4" id="KW-1185">Reference proteome</keyword>
<evidence type="ECO:0000256" key="1">
    <source>
        <dbReference type="SAM" id="MobiDB-lite"/>
    </source>
</evidence>
<sequence length="149" mass="14831">MTINSSSVRPKVLLGILLGTLSLGVAAPQASANPLLEALPGGSIINSILGGQSQSQPAPLPLPPMDLGSDNVRNNNFNLCVVSCGGALPGGALPGGVSPQARPLPPQGIPQGRPPQARPPVPSRGPAPAARPAAPTSPTLVVPPIPIRL</sequence>
<feature type="chain" id="PRO_5046032436" evidence="2">
    <location>
        <begin position="33"/>
        <end position="149"/>
    </location>
</feature>
<dbReference type="Proteomes" id="UP001196661">
    <property type="component" value="Unassembled WGS sequence"/>
</dbReference>
<accession>A0ABS5XZ68</accession>
<evidence type="ECO:0000313" key="3">
    <source>
        <dbReference type="EMBL" id="MBT9310895.1"/>
    </source>
</evidence>
<dbReference type="RefSeq" id="WP_215616809.1">
    <property type="nucleotide sequence ID" value="NZ_JADOER010000003.1"/>
</dbReference>
<proteinExistence type="predicted"/>
<reference evidence="3 4" key="1">
    <citation type="journal article" date="2021" name="Mar. Drugs">
        <title>Genome Reduction and Secondary Metabolism of the Marine Sponge-Associated Cyanobacterium Leptothoe.</title>
        <authorList>
            <person name="Konstantinou D."/>
            <person name="Popin R.V."/>
            <person name="Fewer D.P."/>
            <person name="Sivonen K."/>
            <person name="Gkelis S."/>
        </authorList>
    </citation>
    <scope>NUCLEOTIDE SEQUENCE [LARGE SCALE GENOMIC DNA]</scope>
    <source>
        <strain evidence="3 4">TAU-MAC 1615</strain>
    </source>
</reference>
<protein>
    <submittedName>
        <fullName evidence="3">Uncharacterized protein</fullName>
    </submittedName>
</protein>
<name>A0ABS5XZ68_9CYAN</name>
<feature type="compositionally biased region" description="Low complexity" evidence="1">
    <location>
        <begin position="126"/>
        <end position="139"/>
    </location>
</feature>
<comment type="caution">
    <text evidence="3">The sequence shown here is derived from an EMBL/GenBank/DDBJ whole genome shotgun (WGS) entry which is preliminary data.</text>
</comment>
<evidence type="ECO:0000256" key="2">
    <source>
        <dbReference type="SAM" id="SignalP"/>
    </source>
</evidence>
<feature type="signal peptide" evidence="2">
    <location>
        <begin position="1"/>
        <end position="32"/>
    </location>
</feature>
<dbReference type="EMBL" id="JADOER010000003">
    <property type="protein sequence ID" value="MBT9310895.1"/>
    <property type="molecule type" value="Genomic_DNA"/>
</dbReference>
<keyword evidence="2" id="KW-0732">Signal</keyword>
<evidence type="ECO:0000313" key="4">
    <source>
        <dbReference type="Proteomes" id="UP001196661"/>
    </source>
</evidence>
<feature type="region of interest" description="Disordered" evidence="1">
    <location>
        <begin position="92"/>
        <end position="149"/>
    </location>
</feature>